<dbReference type="Proteomes" id="UP000270112">
    <property type="component" value="Unassembled WGS sequence"/>
</dbReference>
<gene>
    <name evidence="2" type="ORF">C1876_02370</name>
    <name evidence="3" type="ORF">DMP09_00980</name>
</gene>
<keyword evidence="1" id="KW-0812">Transmembrane</keyword>
<evidence type="ECO:0008006" key="6">
    <source>
        <dbReference type="Google" id="ProtNLM"/>
    </source>
</evidence>
<dbReference type="EMBL" id="PPTT01000003">
    <property type="protein sequence ID" value="RDB71099.1"/>
    <property type="molecule type" value="Genomic_DNA"/>
</dbReference>
<evidence type="ECO:0000313" key="5">
    <source>
        <dbReference type="Proteomes" id="UP000270112"/>
    </source>
</evidence>
<evidence type="ECO:0000313" key="3">
    <source>
        <dbReference type="EMBL" id="RNM43264.1"/>
    </source>
</evidence>
<reference evidence="2 4" key="1">
    <citation type="journal article" date="2018" name="Elife">
        <title>Discovery and characterization of a prevalent human gut bacterial enzyme sufficient for the inactivation of a family of plant toxins.</title>
        <authorList>
            <person name="Koppel N."/>
            <person name="Bisanz J.E."/>
            <person name="Pandelia M.E."/>
            <person name="Turnbaugh P.J."/>
            <person name="Balskus E.P."/>
        </authorList>
    </citation>
    <scope>NUCLEOTIDE SEQUENCE [LARGE SCALE GENOMIC DNA]</scope>
    <source>
        <strain evidence="2 4">DSM 16107</strain>
    </source>
</reference>
<dbReference type="Proteomes" id="UP000253817">
    <property type="component" value="Unassembled WGS sequence"/>
</dbReference>
<evidence type="ECO:0000313" key="2">
    <source>
        <dbReference type="EMBL" id="RDB71099.1"/>
    </source>
</evidence>
<dbReference type="PROSITE" id="PS51257">
    <property type="entry name" value="PROKAR_LIPOPROTEIN"/>
    <property type="match status" value="1"/>
</dbReference>
<keyword evidence="1" id="KW-0472">Membrane</keyword>
<reference evidence="3" key="3">
    <citation type="journal article" date="2019" name="Microbiol. Resour. Announc.">
        <title>Draft Genome Sequences of Type Strains of Gordonibacter faecihominis, Paraeggerthella hongkongensis, Parvibacter caecicola,Slackia equolifaciens, Slackia faecicanis, and Slackia isoflavoniconvertens.</title>
        <authorList>
            <person name="Danylec N."/>
            <person name="Stoll D.A."/>
            <person name="Dotsch A."/>
            <person name="Huch M."/>
        </authorList>
    </citation>
    <scope>NUCLEOTIDE SEQUENCE</scope>
    <source>
        <strain evidence="3">DSM 16107</strain>
    </source>
</reference>
<dbReference type="OrthoDB" id="3173737at2"/>
<name>A0A3N0J239_9ACTN</name>
<accession>A0A3N0J239</accession>
<reference evidence="5" key="2">
    <citation type="submission" date="2018-05" db="EMBL/GenBank/DDBJ databases">
        <title>Genome Sequencing of selected type strains of the family Eggerthellaceae.</title>
        <authorList>
            <person name="Danylec N."/>
            <person name="Stoll D.A."/>
            <person name="Doetsch A."/>
            <person name="Huch M."/>
        </authorList>
    </citation>
    <scope>NUCLEOTIDE SEQUENCE [LARGE SCALE GENOMIC DNA]</scope>
    <source>
        <strain evidence="5">DSM 16107</strain>
    </source>
</reference>
<dbReference type="AlphaFoldDB" id="A0A3N0J239"/>
<organism evidence="3 5">
    <name type="scientific">Eggerthella sinensis</name>
    <dbReference type="NCBI Taxonomy" id="242230"/>
    <lineage>
        <taxon>Bacteria</taxon>
        <taxon>Bacillati</taxon>
        <taxon>Actinomycetota</taxon>
        <taxon>Coriobacteriia</taxon>
        <taxon>Eggerthellales</taxon>
        <taxon>Eggerthellaceae</taxon>
        <taxon>Eggerthella</taxon>
    </lineage>
</organism>
<sequence length="200" mass="21778">MARRSILNRSFSTRETVLILILAVLVIVACYYFLVIKNVADTVAANNQQLAQIEASTDVQESLAVARTRMQEELAALGDNENLPEVAVYDNIRSELDELNALLQSATTYNLSFGQPTLEGQLVRRPVTVSFTVPDYASALTVVRELENGKYRCQINDISLTGDLLANGSVSSVSATLSVTYLETINGATNTSGLVEKDNK</sequence>
<dbReference type="RefSeq" id="WP_114545127.1">
    <property type="nucleotide sequence ID" value="NZ_CATYHD010000067.1"/>
</dbReference>
<feature type="transmembrane region" description="Helical" evidence="1">
    <location>
        <begin position="16"/>
        <end position="34"/>
    </location>
</feature>
<dbReference type="EMBL" id="QICC01000002">
    <property type="protein sequence ID" value="RNM43264.1"/>
    <property type="molecule type" value="Genomic_DNA"/>
</dbReference>
<evidence type="ECO:0000313" key="4">
    <source>
        <dbReference type="Proteomes" id="UP000253817"/>
    </source>
</evidence>
<protein>
    <recommendedName>
        <fullName evidence="6">Pilus assembly protein PilO</fullName>
    </recommendedName>
</protein>
<proteinExistence type="predicted"/>
<comment type="caution">
    <text evidence="3">The sequence shown here is derived from an EMBL/GenBank/DDBJ whole genome shotgun (WGS) entry which is preliminary data.</text>
</comment>
<evidence type="ECO:0000256" key="1">
    <source>
        <dbReference type="SAM" id="Phobius"/>
    </source>
</evidence>
<keyword evidence="1" id="KW-1133">Transmembrane helix</keyword>
<keyword evidence="4" id="KW-1185">Reference proteome</keyword>